<dbReference type="OMA" id="NPEVRCP"/>
<evidence type="ECO:0000256" key="2">
    <source>
        <dbReference type="ARBA" id="ARBA00022771"/>
    </source>
</evidence>
<evidence type="ECO:0000256" key="4">
    <source>
        <dbReference type="PROSITE-ProRule" id="PRU00449"/>
    </source>
</evidence>
<evidence type="ECO:0000259" key="7">
    <source>
        <dbReference type="PROSITE" id="PS51039"/>
    </source>
</evidence>
<dbReference type="Proteomes" id="UP000001593">
    <property type="component" value="Unassembled WGS sequence"/>
</dbReference>
<dbReference type="InParanoid" id="A7RU48"/>
<dbReference type="PROSITE" id="PS51039">
    <property type="entry name" value="ZF_AN1"/>
    <property type="match status" value="1"/>
</dbReference>
<dbReference type="STRING" id="45351.A7RU48"/>
<evidence type="ECO:0000256" key="3">
    <source>
        <dbReference type="ARBA" id="ARBA00022833"/>
    </source>
</evidence>
<feature type="domain" description="AN1-type" evidence="7">
    <location>
        <begin position="118"/>
        <end position="164"/>
    </location>
</feature>
<dbReference type="PANTHER" id="PTHR10634:SF149">
    <property type="entry name" value="AN1-TYPE DOMAIN-CONTAINING PROTEIN-RELATED"/>
    <property type="match status" value="1"/>
</dbReference>
<protein>
    <submittedName>
        <fullName evidence="8">Uncharacterized protein</fullName>
    </submittedName>
</protein>
<dbReference type="FunFam" id="4.10.1110.10:FF:000001">
    <property type="entry name" value="Zinc finger AN1-type containing 6"/>
    <property type="match status" value="1"/>
</dbReference>
<dbReference type="Pfam" id="PF01754">
    <property type="entry name" value="zf-A20"/>
    <property type="match status" value="1"/>
</dbReference>
<evidence type="ECO:0000256" key="1">
    <source>
        <dbReference type="ARBA" id="ARBA00022723"/>
    </source>
</evidence>
<dbReference type="InterPro" id="IPR050652">
    <property type="entry name" value="AN1_A20_ZnFinger"/>
</dbReference>
<evidence type="ECO:0000259" key="6">
    <source>
        <dbReference type="PROSITE" id="PS51036"/>
    </source>
</evidence>
<gene>
    <name evidence="8" type="ORF">NEMVEDRAFT_v1g182006</name>
</gene>
<dbReference type="PROSITE" id="PS51036">
    <property type="entry name" value="ZF_A20"/>
    <property type="match status" value="1"/>
</dbReference>
<keyword evidence="3" id="KW-0862">Zinc</keyword>
<proteinExistence type="predicted"/>
<dbReference type="SUPFAM" id="SSF57716">
    <property type="entry name" value="Glucocorticoid receptor-like (DNA-binding domain)"/>
    <property type="match status" value="1"/>
</dbReference>
<keyword evidence="9" id="KW-1185">Reference proteome</keyword>
<dbReference type="SMART" id="SM00154">
    <property type="entry name" value="ZnF_AN1"/>
    <property type="match status" value="1"/>
</dbReference>
<evidence type="ECO:0000256" key="5">
    <source>
        <dbReference type="SAM" id="MobiDB-lite"/>
    </source>
</evidence>
<feature type="region of interest" description="Disordered" evidence="5">
    <location>
        <begin position="86"/>
        <end position="112"/>
    </location>
</feature>
<dbReference type="SMART" id="SM00259">
    <property type="entry name" value="ZnF_A20"/>
    <property type="match status" value="1"/>
</dbReference>
<dbReference type="EMBL" id="DS469539">
    <property type="protein sequence ID" value="EDO45023.1"/>
    <property type="molecule type" value="Genomic_DNA"/>
</dbReference>
<dbReference type="PhylomeDB" id="A7RU48"/>
<keyword evidence="1" id="KW-0479">Metal-binding</keyword>
<dbReference type="GO" id="GO:0008270">
    <property type="term" value="F:zinc ion binding"/>
    <property type="evidence" value="ECO:0007669"/>
    <property type="project" value="UniProtKB-KW"/>
</dbReference>
<dbReference type="AlphaFoldDB" id="A7RU48"/>
<name>A7RU48_NEMVE</name>
<sequence length="183" mass="19814">MERETNQTQQPTLCRNGCGFYGNSATDGMCSKCWKDVLRRKQSSPTANTGIQASIQGSCSSMMTDGSLATAAAPVPMATAVATASSTTSLSSEESIEDRQPISMVEAGSSDIGKDKGKIKRNRCFMCRKKVGLTGFECRCGNVYCGLHRYSDKHDCTFDYKAEGKAKILKDNPVVLAEKIQKL</sequence>
<dbReference type="InterPro" id="IPR000058">
    <property type="entry name" value="Znf_AN1"/>
</dbReference>
<dbReference type="InterPro" id="IPR002653">
    <property type="entry name" value="Znf_A20"/>
</dbReference>
<dbReference type="InterPro" id="IPR035896">
    <property type="entry name" value="AN1-like_Znf"/>
</dbReference>
<keyword evidence="2 4" id="KW-0863">Zinc-finger</keyword>
<dbReference type="GO" id="GO:0003677">
    <property type="term" value="F:DNA binding"/>
    <property type="evidence" value="ECO:0007669"/>
    <property type="project" value="InterPro"/>
</dbReference>
<dbReference type="eggNOG" id="KOG3173">
    <property type="taxonomic scope" value="Eukaryota"/>
</dbReference>
<evidence type="ECO:0000313" key="9">
    <source>
        <dbReference type="Proteomes" id="UP000001593"/>
    </source>
</evidence>
<dbReference type="SUPFAM" id="SSF118310">
    <property type="entry name" value="AN1-like Zinc finger"/>
    <property type="match status" value="1"/>
</dbReference>
<dbReference type="HOGENOM" id="CLU_057016_5_0_1"/>
<accession>A7RU48</accession>
<dbReference type="Gene3D" id="1.20.5.4770">
    <property type="match status" value="1"/>
</dbReference>
<evidence type="ECO:0000313" key="8">
    <source>
        <dbReference type="EMBL" id="EDO45023.1"/>
    </source>
</evidence>
<reference evidence="8 9" key="1">
    <citation type="journal article" date="2007" name="Science">
        <title>Sea anemone genome reveals ancestral eumetazoan gene repertoire and genomic organization.</title>
        <authorList>
            <person name="Putnam N.H."/>
            <person name="Srivastava M."/>
            <person name="Hellsten U."/>
            <person name="Dirks B."/>
            <person name="Chapman J."/>
            <person name="Salamov A."/>
            <person name="Terry A."/>
            <person name="Shapiro H."/>
            <person name="Lindquist E."/>
            <person name="Kapitonov V.V."/>
            <person name="Jurka J."/>
            <person name="Genikhovich G."/>
            <person name="Grigoriev I.V."/>
            <person name="Lucas S.M."/>
            <person name="Steele R.E."/>
            <person name="Finnerty J.R."/>
            <person name="Technau U."/>
            <person name="Martindale M.Q."/>
            <person name="Rokhsar D.S."/>
        </authorList>
    </citation>
    <scope>NUCLEOTIDE SEQUENCE [LARGE SCALE GENOMIC DNA]</scope>
    <source>
        <strain evidence="9">CH2 X CH6</strain>
    </source>
</reference>
<organism evidence="8 9">
    <name type="scientific">Nematostella vectensis</name>
    <name type="common">Starlet sea anemone</name>
    <dbReference type="NCBI Taxonomy" id="45351"/>
    <lineage>
        <taxon>Eukaryota</taxon>
        <taxon>Metazoa</taxon>
        <taxon>Cnidaria</taxon>
        <taxon>Anthozoa</taxon>
        <taxon>Hexacorallia</taxon>
        <taxon>Actiniaria</taxon>
        <taxon>Edwardsiidae</taxon>
        <taxon>Nematostella</taxon>
    </lineage>
</organism>
<dbReference type="Pfam" id="PF01428">
    <property type="entry name" value="zf-AN1"/>
    <property type="match status" value="1"/>
</dbReference>
<dbReference type="Gene3D" id="4.10.1110.10">
    <property type="entry name" value="AN1-like Zinc finger"/>
    <property type="match status" value="1"/>
</dbReference>
<feature type="domain" description="A20-type" evidence="6">
    <location>
        <begin position="8"/>
        <end position="42"/>
    </location>
</feature>
<dbReference type="PANTHER" id="PTHR10634">
    <property type="entry name" value="AN1-TYPE ZINC FINGER PROTEIN"/>
    <property type="match status" value="1"/>
</dbReference>